<keyword evidence="2" id="KW-1185">Reference proteome</keyword>
<gene>
    <name evidence="1" type="ORF">M8C21_011029</name>
</gene>
<dbReference type="AlphaFoldDB" id="A0AAD5BYT7"/>
<dbReference type="EMBL" id="JAMZMK010010335">
    <property type="protein sequence ID" value="KAI7732017.1"/>
    <property type="molecule type" value="Genomic_DNA"/>
</dbReference>
<name>A0AAD5BYT7_AMBAR</name>
<sequence>MQPLKWFCSHQSKRRKRSERVKKHAPFCNFCTRSYSESGNKLTFIAE</sequence>
<organism evidence="1 2">
    <name type="scientific">Ambrosia artemisiifolia</name>
    <name type="common">Common ragweed</name>
    <dbReference type="NCBI Taxonomy" id="4212"/>
    <lineage>
        <taxon>Eukaryota</taxon>
        <taxon>Viridiplantae</taxon>
        <taxon>Streptophyta</taxon>
        <taxon>Embryophyta</taxon>
        <taxon>Tracheophyta</taxon>
        <taxon>Spermatophyta</taxon>
        <taxon>Magnoliopsida</taxon>
        <taxon>eudicotyledons</taxon>
        <taxon>Gunneridae</taxon>
        <taxon>Pentapetalae</taxon>
        <taxon>asterids</taxon>
        <taxon>campanulids</taxon>
        <taxon>Asterales</taxon>
        <taxon>Asteraceae</taxon>
        <taxon>Asteroideae</taxon>
        <taxon>Heliantheae alliance</taxon>
        <taxon>Heliantheae</taxon>
        <taxon>Ambrosia</taxon>
    </lineage>
</organism>
<dbReference type="Proteomes" id="UP001206925">
    <property type="component" value="Unassembled WGS sequence"/>
</dbReference>
<evidence type="ECO:0000313" key="2">
    <source>
        <dbReference type="Proteomes" id="UP001206925"/>
    </source>
</evidence>
<accession>A0AAD5BYT7</accession>
<evidence type="ECO:0000313" key="1">
    <source>
        <dbReference type="EMBL" id="KAI7732017.1"/>
    </source>
</evidence>
<comment type="caution">
    <text evidence="1">The sequence shown here is derived from an EMBL/GenBank/DDBJ whole genome shotgun (WGS) entry which is preliminary data.</text>
</comment>
<protein>
    <submittedName>
        <fullName evidence="1">Uncharacterized protein</fullName>
    </submittedName>
</protein>
<reference evidence="1" key="1">
    <citation type="submission" date="2022-06" db="EMBL/GenBank/DDBJ databases">
        <title>Uncovering the hologenomic basis of an extraordinary plant invasion.</title>
        <authorList>
            <person name="Bieker V.C."/>
            <person name="Martin M.D."/>
            <person name="Gilbert T."/>
            <person name="Hodgins K."/>
            <person name="Battlay P."/>
            <person name="Petersen B."/>
            <person name="Wilson J."/>
        </authorList>
    </citation>
    <scope>NUCLEOTIDE SEQUENCE</scope>
    <source>
        <strain evidence="1">AA19_3_7</strain>
        <tissue evidence="1">Leaf</tissue>
    </source>
</reference>
<proteinExistence type="predicted"/>